<name>A0A0R2FJB3_9LACO</name>
<dbReference type="CDD" id="cd05399">
    <property type="entry name" value="NT_Rel-Spo_like"/>
    <property type="match status" value="1"/>
</dbReference>
<accession>A0A0R2FJB3</accession>
<dbReference type="EMBL" id="JQAT01000002">
    <property type="protein sequence ID" value="KRN28754.1"/>
    <property type="molecule type" value="Genomic_DNA"/>
</dbReference>
<sequence length="228" mass="26441">MSDNGELMNELTALTKRSDISSSMKGVQQVRLQYETAMKMVLNRIDYLGKAYQLQYDRALIDSVQSRMKKPESILEKMERKGSDLTPDGIKKTIHDIAGIRVIVPFLDDVDELKKLIISQPDFRITKVKDYVKHPKPNGYQSLHLIMEVPIYVDSNIQVTEVELQIRTIAMNFWASLEHQLNYKKNVAHKDEIVQTMTDKAKLITKLDYEMNDLKRRIWADNGQPKDD</sequence>
<dbReference type="Gene3D" id="1.10.287.860">
    <property type="entry name" value="Nucleotidyltransferase"/>
    <property type="match status" value="1"/>
</dbReference>
<dbReference type="Proteomes" id="UP000051751">
    <property type="component" value="Unassembled WGS sequence"/>
</dbReference>
<protein>
    <submittedName>
        <fullName evidence="3">GTP pyrophosphokinase</fullName>
    </submittedName>
</protein>
<organism evidence="3 6">
    <name type="scientific">Lactobacillus selangorensis</name>
    <dbReference type="NCBI Taxonomy" id="81857"/>
    <lineage>
        <taxon>Bacteria</taxon>
        <taxon>Bacillati</taxon>
        <taxon>Bacillota</taxon>
        <taxon>Bacilli</taxon>
        <taxon>Lactobacillales</taxon>
        <taxon>Lactobacillaceae</taxon>
        <taxon>Lactobacillus</taxon>
    </lineage>
</organism>
<dbReference type="STRING" id="81857.IV38_GL000959"/>
<dbReference type="SMART" id="SM00954">
    <property type="entry name" value="RelA_SpoT"/>
    <property type="match status" value="1"/>
</dbReference>
<dbReference type="PANTHER" id="PTHR47837:SF2">
    <property type="entry name" value="GTP PYROPHOSPHOKINASE YWAC"/>
    <property type="match status" value="1"/>
</dbReference>
<dbReference type="Proteomes" id="UP000051645">
    <property type="component" value="Unassembled WGS sequence"/>
</dbReference>
<dbReference type="AlphaFoldDB" id="A0A0R2FJB3"/>
<dbReference type="EMBL" id="JQAZ01000002">
    <property type="protein sequence ID" value="KRN32836.1"/>
    <property type="molecule type" value="Genomic_DNA"/>
</dbReference>
<dbReference type="GO" id="GO:0015970">
    <property type="term" value="P:guanosine tetraphosphate biosynthetic process"/>
    <property type="evidence" value="ECO:0007669"/>
    <property type="project" value="UniProtKB-UniPathway"/>
</dbReference>
<evidence type="ECO:0000259" key="2">
    <source>
        <dbReference type="SMART" id="SM00954"/>
    </source>
</evidence>
<comment type="caution">
    <text evidence="3">The sequence shown here is derived from an EMBL/GenBank/DDBJ whole genome shotgun (WGS) entry which is preliminary data.</text>
</comment>
<dbReference type="Gene3D" id="3.30.460.10">
    <property type="entry name" value="Beta Polymerase, domain 2"/>
    <property type="match status" value="1"/>
</dbReference>
<evidence type="ECO:0000313" key="3">
    <source>
        <dbReference type="EMBL" id="KRN28754.1"/>
    </source>
</evidence>
<dbReference type="InterPro" id="IPR043519">
    <property type="entry name" value="NT_sf"/>
</dbReference>
<dbReference type="InterPro" id="IPR052366">
    <property type="entry name" value="GTP_Pyrophosphokinase"/>
</dbReference>
<feature type="domain" description="RelA/SpoT" evidence="2">
    <location>
        <begin position="66"/>
        <end position="189"/>
    </location>
</feature>
<proteinExistence type="predicted"/>
<dbReference type="GO" id="GO:0016301">
    <property type="term" value="F:kinase activity"/>
    <property type="evidence" value="ECO:0007669"/>
    <property type="project" value="UniProtKB-KW"/>
</dbReference>
<keyword evidence="3" id="KW-0808">Transferase</keyword>
<dbReference type="Pfam" id="PF04607">
    <property type="entry name" value="RelA_SpoT"/>
    <property type="match status" value="1"/>
</dbReference>
<comment type="pathway">
    <text evidence="1">Purine metabolism; ppGpp biosynthesis; ppGpp from GTP: step 1/2.</text>
</comment>
<dbReference type="UniPathway" id="UPA00908">
    <property type="reaction ID" value="UER00884"/>
</dbReference>
<keyword evidence="3" id="KW-0418">Kinase</keyword>
<evidence type="ECO:0000313" key="5">
    <source>
        <dbReference type="Proteomes" id="UP000051645"/>
    </source>
</evidence>
<dbReference type="PATRIC" id="fig|81857.3.peg.964"/>
<dbReference type="PANTHER" id="PTHR47837">
    <property type="entry name" value="GTP PYROPHOSPHOKINASE YJBM"/>
    <property type="match status" value="1"/>
</dbReference>
<dbReference type="InterPro" id="IPR007685">
    <property type="entry name" value="RelA_SpoT"/>
</dbReference>
<gene>
    <name evidence="3" type="ORF">IV38_GL000959</name>
    <name evidence="4" type="ORF">IV40_GL000894</name>
</gene>
<keyword evidence="5" id="KW-1185">Reference proteome</keyword>
<evidence type="ECO:0000313" key="6">
    <source>
        <dbReference type="Proteomes" id="UP000051751"/>
    </source>
</evidence>
<reference evidence="5 6" key="1">
    <citation type="journal article" date="2015" name="Genome Announc.">
        <title>Expanding the biotechnology potential of lactobacilli through comparative genomics of 213 strains and associated genera.</title>
        <authorList>
            <person name="Sun Z."/>
            <person name="Harris H.M."/>
            <person name="McCann A."/>
            <person name="Guo C."/>
            <person name="Argimon S."/>
            <person name="Zhang W."/>
            <person name="Yang X."/>
            <person name="Jeffery I.B."/>
            <person name="Cooney J.C."/>
            <person name="Kagawa T.F."/>
            <person name="Liu W."/>
            <person name="Song Y."/>
            <person name="Salvetti E."/>
            <person name="Wrobel A."/>
            <person name="Rasinkangas P."/>
            <person name="Parkhill J."/>
            <person name="Rea M.C."/>
            <person name="O'Sullivan O."/>
            <person name="Ritari J."/>
            <person name="Douillard F.P."/>
            <person name="Paul Ross R."/>
            <person name="Yang R."/>
            <person name="Briner A.E."/>
            <person name="Felis G.E."/>
            <person name="de Vos W.M."/>
            <person name="Barrangou R."/>
            <person name="Klaenhammer T.R."/>
            <person name="Caufield P.W."/>
            <person name="Cui Y."/>
            <person name="Zhang H."/>
            <person name="O'Toole P.W."/>
        </authorList>
    </citation>
    <scope>NUCLEOTIDE SEQUENCE [LARGE SCALE GENOMIC DNA]</scope>
    <source>
        <strain evidence="3 6">ATCC BAA-66</strain>
        <strain evidence="4 5">DSM 13344</strain>
    </source>
</reference>
<evidence type="ECO:0000313" key="4">
    <source>
        <dbReference type="EMBL" id="KRN32836.1"/>
    </source>
</evidence>
<evidence type="ECO:0000256" key="1">
    <source>
        <dbReference type="ARBA" id="ARBA00004976"/>
    </source>
</evidence>
<dbReference type="SUPFAM" id="SSF81301">
    <property type="entry name" value="Nucleotidyltransferase"/>
    <property type="match status" value="1"/>
</dbReference>
<dbReference type="RefSeq" id="WP_057769078.1">
    <property type="nucleotide sequence ID" value="NZ_JQAT01000002.1"/>
</dbReference>